<dbReference type="InterPro" id="IPR011330">
    <property type="entry name" value="Glyco_hydro/deAcase_b/a-brl"/>
</dbReference>
<proteinExistence type="predicted"/>
<keyword evidence="4" id="KW-0460">Magnesium</keyword>
<dbReference type="PANTHER" id="PTHR31609">
    <property type="entry name" value="YDJC DEACETYLASE FAMILY MEMBER"/>
    <property type="match status" value="1"/>
</dbReference>
<comment type="caution">
    <text evidence="6">The sequence shown here is derived from an EMBL/GenBank/DDBJ whole genome shotgun (WGS) entry which is preliminary data.</text>
</comment>
<dbReference type="NCBIfam" id="TIGR03473">
    <property type="entry name" value="HpnK"/>
    <property type="match status" value="1"/>
</dbReference>
<dbReference type="PANTHER" id="PTHR31609:SF1">
    <property type="entry name" value="CARBOHYDRATE DEACETYLASE"/>
    <property type="match status" value="1"/>
</dbReference>
<evidence type="ECO:0000313" key="7">
    <source>
        <dbReference type="Proteomes" id="UP001596103"/>
    </source>
</evidence>
<name>A0ABW0J5M5_9BURK</name>
<keyword evidence="2" id="KW-0479">Metal-binding</keyword>
<dbReference type="EMBL" id="JBHSMP010000008">
    <property type="protein sequence ID" value="MFC5428314.1"/>
    <property type="molecule type" value="Genomic_DNA"/>
</dbReference>
<evidence type="ECO:0000256" key="2">
    <source>
        <dbReference type="ARBA" id="ARBA00022723"/>
    </source>
</evidence>
<organism evidence="6 7">
    <name type="scientific">Paraburkholderia denitrificans</name>
    <dbReference type="NCBI Taxonomy" id="694025"/>
    <lineage>
        <taxon>Bacteria</taxon>
        <taxon>Pseudomonadati</taxon>
        <taxon>Pseudomonadota</taxon>
        <taxon>Betaproteobacteria</taxon>
        <taxon>Burkholderiales</taxon>
        <taxon>Burkholderiaceae</taxon>
        <taxon>Paraburkholderia</taxon>
    </lineage>
</organism>
<dbReference type="RefSeq" id="WP_377710072.1">
    <property type="nucleotide sequence ID" value="NZ_JBHSMP010000008.1"/>
</dbReference>
<reference evidence="7" key="1">
    <citation type="journal article" date="2019" name="Int. J. Syst. Evol. Microbiol.">
        <title>The Global Catalogue of Microorganisms (GCM) 10K type strain sequencing project: providing services to taxonomists for standard genome sequencing and annotation.</title>
        <authorList>
            <consortium name="The Broad Institute Genomics Platform"/>
            <consortium name="The Broad Institute Genome Sequencing Center for Infectious Disease"/>
            <person name="Wu L."/>
            <person name="Ma J."/>
        </authorList>
    </citation>
    <scope>NUCLEOTIDE SEQUENCE [LARGE SCALE GENOMIC DNA]</scope>
    <source>
        <strain evidence="7">CCUG 56042</strain>
    </source>
</reference>
<evidence type="ECO:0000256" key="1">
    <source>
        <dbReference type="ARBA" id="ARBA00001946"/>
    </source>
</evidence>
<gene>
    <name evidence="6" type="primary">hpnK</name>
    <name evidence="6" type="ORF">ACFPTO_05760</name>
</gene>
<dbReference type="SUPFAM" id="SSF88713">
    <property type="entry name" value="Glycoside hydrolase/deacetylase"/>
    <property type="match status" value="1"/>
</dbReference>
<evidence type="ECO:0000256" key="4">
    <source>
        <dbReference type="ARBA" id="ARBA00022842"/>
    </source>
</evidence>
<keyword evidence="3" id="KW-0378">Hydrolase</keyword>
<dbReference type="Gene3D" id="3.20.20.370">
    <property type="entry name" value="Glycoside hydrolase/deacetylase"/>
    <property type="match status" value="1"/>
</dbReference>
<dbReference type="Pfam" id="PF04794">
    <property type="entry name" value="YdjC"/>
    <property type="match status" value="1"/>
</dbReference>
<evidence type="ECO:0000256" key="5">
    <source>
        <dbReference type="ARBA" id="ARBA00023277"/>
    </source>
</evidence>
<dbReference type="InterPro" id="IPR017836">
    <property type="entry name" value="Hopanoid_biosynth-assoc_HpnK"/>
</dbReference>
<accession>A0ABW0J5M5</accession>
<protein>
    <submittedName>
        <fullName evidence="6">Hopanoid biosynthesis-associated protein HpnK</fullName>
    </submittedName>
</protein>
<evidence type="ECO:0000256" key="3">
    <source>
        <dbReference type="ARBA" id="ARBA00022801"/>
    </source>
</evidence>
<keyword evidence="7" id="KW-1185">Reference proteome</keyword>
<sequence length="295" mass="31702">MERQSRETRALIFTADDFGLHERVNAAVERAHREGVLNAASLMVAANAAADAVARARRLPGLRVGLHLVLADGASMLPRAQIPALVDAQGRFGDNMVRDGVRFFFLPHVRAQLAKEIRAQFEAFAATGLELDHVNTHKHFHLHPTVLSLIIRIGREYGLRAMRLPLEAGAPLALKPWLHLVRARLARAGIAYNDFVVGIANTGAMDEAVLLDAIANLPAQGVGEIYCHPAEAGVEAITPSMQAYRHTDELDALVSPRVAAALAAARVRHGGFADVFFGGPARPGANALASEVRPS</sequence>
<evidence type="ECO:0000313" key="6">
    <source>
        <dbReference type="EMBL" id="MFC5428314.1"/>
    </source>
</evidence>
<dbReference type="Proteomes" id="UP001596103">
    <property type="component" value="Unassembled WGS sequence"/>
</dbReference>
<comment type="cofactor">
    <cofactor evidence="1">
        <name>Mg(2+)</name>
        <dbReference type="ChEBI" id="CHEBI:18420"/>
    </cofactor>
</comment>
<dbReference type="InterPro" id="IPR006879">
    <property type="entry name" value="YdjC-like"/>
</dbReference>
<keyword evidence="5" id="KW-0119">Carbohydrate metabolism</keyword>